<dbReference type="SUPFAM" id="SSF110849">
    <property type="entry name" value="ParB/Sulfiredoxin"/>
    <property type="match status" value="1"/>
</dbReference>
<dbReference type="AlphaFoldDB" id="F2NJ60"/>
<dbReference type="Gene3D" id="3.90.1530.10">
    <property type="entry name" value="Conserved hypothetical protein from pyrococcus furiosus pfu- 392566-001, ParB domain"/>
    <property type="match status" value="1"/>
</dbReference>
<dbReference type="Proteomes" id="UP000000483">
    <property type="component" value="Chromosome"/>
</dbReference>
<proteinExistence type="predicted"/>
<dbReference type="KEGG" id="dao:Desac_0121"/>
<dbReference type="InterPro" id="IPR003115">
    <property type="entry name" value="ParB_N"/>
</dbReference>
<protein>
    <submittedName>
        <fullName evidence="2">ParB domain protein nuclease</fullName>
    </submittedName>
</protein>
<dbReference type="HOGENOM" id="CLU_074043_0_0_7"/>
<gene>
    <name evidence="2" type="ordered locus">Desac_0121</name>
</gene>
<name>F2NJ60_DESAR</name>
<keyword evidence="3" id="KW-1185">Reference proteome</keyword>
<dbReference type="EMBL" id="CP002629">
    <property type="protein sequence ID" value="AEB08018.1"/>
    <property type="molecule type" value="Genomic_DNA"/>
</dbReference>
<dbReference type="GO" id="GO:0007059">
    <property type="term" value="P:chromosome segregation"/>
    <property type="evidence" value="ECO:0007669"/>
    <property type="project" value="TreeGrafter"/>
</dbReference>
<dbReference type="OrthoDB" id="5497326at2"/>
<dbReference type="RefSeq" id="WP_013705131.1">
    <property type="nucleotide sequence ID" value="NC_015388.1"/>
</dbReference>
<organism evidence="2 3">
    <name type="scientific">Desulfobacca acetoxidans (strain ATCC 700848 / DSM 11109 / ASRB2)</name>
    <dbReference type="NCBI Taxonomy" id="880072"/>
    <lineage>
        <taxon>Bacteria</taxon>
        <taxon>Pseudomonadati</taxon>
        <taxon>Thermodesulfobacteriota</taxon>
        <taxon>Desulfobaccia</taxon>
        <taxon>Desulfobaccales</taxon>
        <taxon>Desulfobaccaceae</taxon>
        <taxon>Desulfobacca</taxon>
    </lineage>
</organism>
<feature type="domain" description="ParB-like N-terminal" evidence="1">
    <location>
        <begin position="7"/>
        <end position="97"/>
    </location>
</feature>
<dbReference type="STRING" id="880072.Desac_0121"/>
<reference evidence="2 3" key="1">
    <citation type="journal article" date="2011" name="Stand. Genomic Sci.">
        <title>Complete genome sequence of the acetate-degrading sulfate reducer Desulfobacca acetoxidans type strain (ASRB2).</title>
        <authorList>
            <person name="Goker M."/>
            <person name="Teshima H."/>
            <person name="Lapidus A."/>
            <person name="Nolan M."/>
            <person name="Lucas S."/>
            <person name="Hammon N."/>
            <person name="Deshpande S."/>
            <person name="Cheng J.F."/>
            <person name="Tapia R."/>
            <person name="Han C."/>
            <person name="Goodwin L."/>
            <person name="Pitluck S."/>
            <person name="Huntemann M."/>
            <person name="Liolios K."/>
            <person name="Ivanova N."/>
            <person name="Pagani I."/>
            <person name="Mavromatis K."/>
            <person name="Ovchinikova G."/>
            <person name="Pati A."/>
            <person name="Chen A."/>
            <person name="Palaniappan K."/>
            <person name="Land M."/>
            <person name="Hauser L."/>
            <person name="Brambilla E.M."/>
            <person name="Rohde M."/>
            <person name="Spring S."/>
            <person name="Detter J.C."/>
            <person name="Woyke T."/>
            <person name="Bristow J."/>
            <person name="Eisen J.A."/>
            <person name="Markowitz V."/>
            <person name="Hugenholtz P."/>
            <person name="Kyrpides N.C."/>
            <person name="Klenk H.P."/>
        </authorList>
    </citation>
    <scope>NUCLEOTIDE SEQUENCE [LARGE SCALE GENOMIC DNA]</scope>
    <source>
        <strain evidence="3">ATCC 700848 / DSM 11109 / ASRB2</strain>
    </source>
</reference>
<evidence type="ECO:0000259" key="1">
    <source>
        <dbReference type="SMART" id="SM00470"/>
    </source>
</evidence>
<reference evidence="3" key="2">
    <citation type="submission" date="2011-03" db="EMBL/GenBank/DDBJ databases">
        <title>The complete genome of Desulfobacca acetoxidans DSM 11109.</title>
        <authorList>
            <consortium name="US DOE Joint Genome Institute (JGI-PGF)"/>
            <person name="Lucas S."/>
            <person name="Copeland A."/>
            <person name="Lapidus A."/>
            <person name="Bruce D."/>
            <person name="Goodwin L."/>
            <person name="Pitluck S."/>
            <person name="Peters L."/>
            <person name="Kyrpides N."/>
            <person name="Mavromatis K."/>
            <person name="Ivanova N."/>
            <person name="Ovchinnikova G."/>
            <person name="Teshima H."/>
            <person name="Detter J.C."/>
            <person name="Han C."/>
            <person name="Land M."/>
            <person name="Hauser L."/>
            <person name="Markowitz V."/>
            <person name="Cheng J.-F."/>
            <person name="Hugenholtz P."/>
            <person name="Woyke T."/>
            <person name="Wu D."/>
            <person name="Spring S."/>
            <person name="Schueler E."/>
            <person name="Brambilla E."/>
            <person name="Klenk H.-P."/>
            <person name="Eisen J.A."/>
        </authorList>
    </citation>
    <scope>NUCLEOTIDE SEQUENCE [LARGE SCALE GENOMIC DNA]</scope>
    <source>
        <strain evidence="3">ATCC 700848 / DSM 11109 / ASRB2</strain>
    </source>
</reference>
<evidence type="ECO:0000313" key="2">
    <source>
        <dbReference type="EMBL" id="AEB08018.1"/>
    </source>
</evidence>
<dbReference type="InterPro" id="IPR050336">
    <property type="entry name" value="Chromosome_partition/occlusion"/>
</dbReference>
<sequence>MFNIEPKTVELDSVDCTDHTFVVSCGFDLRPLRDSLQTLGLLSPPLLRQLPNGSRQIICGYQRVMVLAELGWPTFPALVWPADTPDVRCLLASLHDNYLGRGFNPLEAARMIDRLLQHFDSDTVCRIYLPPLGLPPSPKHLGKYRSLLSLEAAYQDLVAQRRLVVEAAALLSQWTALDRAALLPLLHGLAFSHSSQLEIVEFLTTLSRRHGSSPAFWLEHPELQSLLQDASLSAPEKINRIIHRFRQWCFPRASRAQQQFDDHLKALGLYHHPEVRLIPPPAFESSSFRLEVRFQNQAQLRRLLHHLQELSQRQELKAILSL</sequence>
<dbReference type="eggNOG" id="COG1475">
    <property type="taxonomic scope" value="Bacteria"/>
</dbReference>
<dbReference type="SMART" id="SM00470">
    <property type="entry name" value="ParB"/>
    <property type="match status" value="1"/>
</dbReference>
<accession>F2NJ60</accession>
<dbReference type="GO" id="GO:0005694">
    <property type="term" value="C:chromosome"/>
    <property type="evidence" value="ECO:0007669"/>
    <property type="project" value="TreeGrafter"/>
</dbReference>
<dbReference type="CDD" id="cd16387">
    <property type="entry name" value="ParB_N_Srx"/>
    <property type="match status" value="1"/>
</dbReference>
<dbReference type="InterPro" id="IPR036086">
    <property type="entry name" value="ParB/Sulfiredoxin_sf"/>
</dbReference>
<dbReference type="PANTHER" id="PTHR33375:SF1">
    <property type="entry name" value="CHROMOSOME-PARTITIONING PROTEIN PARB-RELATED"/>
    <property type="match status" value="1"/>
</dbReference>
<dbReference type="PANTHER" id="PTHR33375">
    <property type="entry name" value="CHROMOSOME-PARTITIONING PROTEIN PARB-RELATED"/>
    <property type="match status" value="1"/>
</dbReference>
<evidence type="ECO:0000313" key="3">
    <source>
        <dbReference type="Proteomes" id="UP000000483"/>
    </source>
</evidence>